<dbReference type="EMBL" id="DS268170">
    <property type="protein sequence ID" value="KMU79122.1"/>
    <property type="molecule type" value="Genomic_DNA"/>
</dbReference>
<gene>
    <name evidence="1" type="ORF">CISG_07288</name>
</gene>
<protein>
    <submittedName>
        <fullName evidence="1">Uncharacterized protein</fullName>
    </submittedName>
</protein>
<evidence type="ECO:0000313" key="2">
    <source>
        <dbReference type="Proteomes" id="UP000054559"/>
    </source>
</evidence>
<organism evidence="1 2">
    <name type="scientific">Coccidioides immitis RMSCC 3703</name>
    <dbReference type="NCBI Taxonomy" id="454286"/>
    <lineage>
        <taxon>Eukaryota</taxon>
        <taxon>Fungi</taxon>
        <taxon>Dikarya</taxon>
        <taxon>Ascomycota</taxon>
        <taxon>Pezizomycotina</taxon>
        <taxon>Eurotiomycetes</taxon>
        <taxon>Eurotiomycetidae</taxon>
        <taxon>Onygenales</taxon>
        <taxon>Onygenaceae</taxon>
        <taxon>Coccidioides</taxon>
    </lineage>
</organism>
<reference evidence="2" key="1">
    <citation type="journal article" date="2010" name="Genome Res.">
        <title>Population genomic sequencing of Coccidioides fungi reveals recent hybridization and transposon control.</title>
        <authorList>
            <person name="Neafsey D.E."/>
            <person name="Barker B.M."/>
            <person name="Sharpton T.J."/>
            <person name="Stajich J.E."/>
            <person name="Park D.J."/>
            <person name="Whiston E."/>
            <person name="Hung C.-Y."/>
            <person name="McMahan C."/>
            <person name="White J."/>
            <person name="Sykes S."/>
            <person name="Heiman D."/>
            <person name="Young S."/>
            <person name="Zeng Q."/>
            <person name="Abouelleil A."/>
            <person name="Aftuck L."/>
            <person name="Bessette D."/>
            <person name="Brown A."/>
            <person name="FitzGerald M."/>
            <person name="Lui A."/>
            <person name="Macdonald J.P."/>
            <person name="Priest M."/>
            <person name="Orbach M.J."/>
            <person name="Galgiani J.N."/>
            <person name="Kirkland T.N."/>
            <person name="Cole G.T."/>
            <person name="Birren B.W."/>
            <person name="Henn M.R."/>
            <person name="Taylor J.W."/>
            <person name="Rounsley S.D."/>
        </authorList>
    </citation>
    <scope>NUCLEOTIDE SEQUENCE [LARGE SCALE GENOMIC DNA]</scope>
    <source>
        <strain evidence="2">RMSCC 3703</strain>
    </source>
</reference>
<dbReference type="AlphaFoldDB" id="A0A0J8TYT0"/>
<name>A0A0J8TYT0_COCIT</name>
<dbReference type="Proteomes" id="UP000054559">
    <property type="component" value="Unassembled WGS sequence"/>
</dbReference>
<proteinExistence type="predicted"/>
<evidence type="ECO:0000313" key="1">
    <source>
        <dbReference type="EMBL" id="KMU79122.1"/>
    </source>
</evidence>
<accession>A0A0J8TYT0</accession>
<sequence length="136" mass="13875">MASYKKGPGNIRSLFIRVSHAKEKSQAEPRVKFSLYSRVPRRAATDPAITIAEKLFGTTAAAAFPVSDGASVAVDKLKRILPPVVEKRGGGPQTVVGDVLWAAACGKAPNGGKVGPGGGGLIGIFGRGPGFPPAGP</sequence>